<dbReference type="AlphaFoldDB" id="A0A8F6TVS5"/>
<organism evidence="2 3">
    <name type="scientific">Gymnodinialimonas ceratoperidinii</name>
    <dbReference type="NCBI Taxonomy" id="2856823"/>
    <lineage>
        <taxon>Bacteria</taxon>
        <taxon>Pseudomonadati</taxon>
        <taxon>Pseudomonadota</taxon>
        <taxon>Alphaproteobacteria</taxon>
        <taxon>Rhodobacterales</taxon>
        <taxon>Paracoccaceae</taxon>
        <taxon>Gymnodinialimonas</taxon>
    </lineage>
</organism>
<keyword evidence="3" id="KW-1185">Reference proteome</keyword>
<dbReference type="KEGG" id="gce:KYE46_15820"/>
<feature type="signal peptide" evidence="1">
    <location>
        <begin position="1"/>
        <end position="21"/>
    </location>
</feature>
<reference evidence="2 3" key="1">
    <citation type="submission" date="2021-07" db="EMBL/GenBank/DDBJ databases">
        <title>A novel Jannaschia species isolated from marine dinoflagellate Ceratoperidinium margalefii.</title>
        <authorList>
            <person name="Jiang Y."/>
            <person name="Li Z."/>
        </authorList>
    </citation>
    <scope>NUCLEOTIDE SEQUENCE [LARGE SCALE GENOMIC DNA]</scope>
    <source>
        <strain evidence="2 3">J12C1-MA-4</strain>
    </source>
</reference>
<evidence type="ECO:0000313" key="2">
    <source>
        <dbReference type="EMBL" id="QXT39373.1"/>
    </source>
</evidence>
<dbReference type="Proteomes" id="UP000825009">
    <property type="component" value="Chromosome"/>
</dbReference>
<keyword evidence="1" id="KW-0732">Signal</keyword>
<sequence>MLRATALALPLSALALLPAHAQSSFERLEAVATTINGMMFDAMVEQTPALEGNMPSAEWSEGLRAAYTCMYDGFVAQAGEPAVSEMVTEMENRLETLTTEEVMNGDVEVGNPGDMTDDEVGAIVAECGMMDAFMAHLAQSGALQIMMQADQ</sequence>
<feature type="chain" id="PRO_5033992486" evidence="1">
    <location>
        <begin position="22"/>
        <end position="151"/>
    </location>
</feature>
<dbReference type="EMBL" id="CP079194">
    <property type="protein sequence ID" value="QXT39373.1"/>
    <property type="molecule type" value="Genomic_DNA"/>
</dbReference>
<evidence type="ECO:0000313" key="3">
    <source>
        <dbReference type="Proteomes" id="UP000825009"/>
    </source>
</evidence>
<proteinExistence type="predicted"/>
<protein>
    <submittedName>
        <fullName evidence="2">Uncharacterized protein</fullName>
    </submittedName>
</protein>
<dbReference type="RefSeq" id="WP_219001931.1">
    <property type="nucleotide sequence ID" value="NZ_CP079194.1"/>
</dbReference>
<name>A0A8F6TVS5_9RHOB</name>
<evidence type="ECO:0000256" key="1">
    <source>
        <dbReference type="SAM" id="SignalP"/>
    </source>
</evidence>
<gene>
    <name evidence="2" type="ORF">KYE46_15820</name>
</gene>
<accession>A0A8F6TVS5</accession>